<protein>
    <recommendedName>
        <fullName evidence="5">Zinc ribbon domain-containing protein</fullName>
    </recommendedName>
</protein>
<dbReference type="EMBL" id="JACOQH010000006">
    <property type="protein sequence ID" value="MBC5754206.1"/>
    <property type="molecule type" value="Genomic_DNA"/>
</dbReference>
<evidence type="ECO:0000313" key="3">
    <source>
        <dbReference type="EMBL" id="MBC5754206.1"/>
    </source>
</evidence>
<keyword evidence="2" id="KW-0472">Membrane</keyword>
<feature type="transmembrane region" description="Helical" evidence="2">
    <location>
        <begin position="91"/>
        <end position="116"/>
    </location>
</feature>
<dbReference type="Proteomes" id="UP000621540">
    <property type="component" value="Unassembled WGS sequence"/>
</dbReference>
<keyword evidence="2" id="KW-1133">Transmembrane helix</keyword>
<name>A0ABR7IBD6_9FIRM</name>
<keyword evidence="4" id="KW-1185">Reference proteome</keyword>
<feature type="region of interest" description="Disordered" evidence="1">
    <location>
        <begin position="1"/>
        <end position="82"/>
    </location>
</feature>
<gene>
    <name evidence="3" type="ORF">H8Z76_09330</name>
</gene>
<evidence type="ECO:0000256" key="1">
    <source>
        <dbReference type="SAM" id="MobiDB-lite"/>
    </source>
</evidence>
<keyword evidence="2" id="KW-0812">Transmembrane</keyword>
<organism evidence="3 4">
    <name type="scientific">Roseburia yibonii</name>
    <dbReference type="NCBI Taxonomy" id="2763063"/>
    <lineage>
        <taxon>Bacteria</taxon>
        <taxon>Bacillati</taxon>
        <taxon>Bacillota</taxon>
        <taxon>Clostridia</taxon>
        <taxon>Lachnospirales</taxon>
        <taxon>Lachnospiraceae</taxon>
        <taxon>Roseburia</taxon>
    </lineage>
</organism>
<reference evidence="3 4" key="1">
    <citation type="submission" date="2020-08" db="EMBL/GenBank/DDBJ databases">
        <title>Genome public.</title>
        <authorList>
            <person name="Liu C."/>
            <person name="Sun Q."/>
        </authorList>
    </citation>
    <scope>NUCLEOTIDE SEQUENCE [LARGE SCALE GENOMIC DNA]</scope>
    <source>
        <strain evidence="3 4">BX0805</strain>
    </source>
</reference>
<evidence type="ECO:0008006" key="5">
    <source>
        <dbReference type="Google" id="ProtNLM"/>
    </source>
</evidence>
<evidence type="ECO:0000256" key="2">
    <source>
        <dbReference type="SAM" id="Phobius"/>
    </source>
</evidence>
<evidence type="ECO:0000313" key="4">
    <source>
        <dbReference type="Proteomes" id="UP000621540"/>
    </source>
</evidence>
<proteinExistence type="predicted"/>
<sequence>MSENNETKFDPVTGQNVAQTPQPENPYVTGQNVAQAPQPENPYVTGQNVAQAPQPENPYVAGKNTTQTPPPQNPYDPLAAPQPSNKKNMKILLGVIFGVIAVIVIAIICCAASGVFTSKNKKVLKAAKNTFVPNELMKDLNPGTTLIAGGNYTLAVELAGETDGKDIGIKASYQQNAEQKMHSVNGKVEYSGVSVDFHEYMDEDGLLISVPKLYPDVFGYYFNEEKDGYAADILGNKFFDAFDDLCLTSMNDMAASAKMSADYLQVLKENYDALEFVNAPKATFQIEGKDVSCKGYTTTLTEENVDACLDELSEVYDTYNKNTIDDVKTMCKELGLDDEDLKDFDCNAFDSLKDKIDGMPDLDVTFYIYKNRLAAVVVTGTDETGDMELDVEFRGGTTPTQNTFITYGLNGDSGTLKILGKTEDSVEKTKIVEVYDGEKTTLASINYDYANKELEIETDDGDIMATIDNSDKGLVIDMEDLYSASTLKLTLKRGSNIKKPEGDVFDIGTASEDDFYDLVYDIQDLTRGLF</sequence>
<feature type="compositionally biased region" description="Polar residues" evidence="1">
    <location>
        <begin position="13"/>
        <end position="35"/>
    </location>
</feature>
<comment type="caution">
    <text evidence="3">The sequence shown here is derived from an EMBL/GenBank/DDBJ whole genome shotgun (WGS) entry which is preliminary data.</text>
</comment>
<accession>A0ABR7IBD6</accession>
<dbReference type="RefSeq" id="WP_186982314.1">
    <property type="nucleotide sequence ID" value="NZ_JACOQH010000006.1"/>
</dbReference>